<dbReference type="PANTHER" id="PTHR13016">
    <property type="entry name" value="AMMECR1 HOMOLOG"/>
    <property type="match status" value="1"/>
</dbReference>
<reference evidence="2" key="1">
    <citation type="submission" date="2018-05" db="EMBL/GenBank/DDBJ databases">
        <authorList>
            <person name="Lanie J.A."/>
            <person name="Ng W.-L."/>
            <person name="Kazmierczak K.M."/>
            <person name="Andrzejewski T.M."/>
            <person name="Davidsen T.M."/>
            <person name="Wayne K.J."/>
            <person name="Tettelin H."/>
            <person name="Glass J.I."/>
            <person name="Rusch D."/>
            <person name="Podicherti R."/>
            <person name="Tsui H.-C.T."/>
            <person name="Winkler M.E."/>
        </authorList>
    </citation>
    <scope>NUCLEOTIDE SEQUENCE</scope>
</reference>
<dbReference type="Gene3D" id="3.30.700.20">
    <property type="entry name" value="Hypothetical protein ph0010, domain 1"/>
    <property type="match status" value="1"/>
</dbReference>
<proteinExistence type="predicted"/>
<organism evidence="2">
    <name type="scientific">marine metagenome</name>
    <dbReference type="NCBI Taxonomy" id="408172"/>
    <lineage>
        <taxon>unclassified sequences</taxon>
        <taxon>metagenomes</taxon>
        <taxon>ecological metagenomes</taxon>
    </lineage>
</organism>
<dbReference type="InterPro" id="IPR036071">
    <property type="entry name" value="AMMECR1_dom_sf"/>
</dbReference>
<dbReference type="InterPro" id="IPR027623">
    <property type="entry name" value="AmmeMemoSam_A"/>
</dbReference>
<dbReference type="EMBL" id="UINC01024798">
    <property type="protein sequence ID" value="SVA99178.1"/>
    <property type="molecule type" value="Genomic_DNA"/>
</dbReference>
<evidence type="ECO:0000313" key="2">
    <source>
        <dbReference type="EMBL" id="SVA99178.1"/>
    </source>
</evidence>
<dbReference type="PROSITE" id="PS51112">
    <property type="entry name" value="AMMECR1"/>
    <property type="match status" value="1"/>
</dbReference>
<name>A0A382AC92_9ZZZZ</name>
<feature type="domain" description="AMMECR1" evidence="1">
    <location>
        <begin position="8"/>
        <end position="188"/>
    </location>
</feature>
<dbReference type="InterPro" id="IPR002733">
    <property type="entry name" value="AMMECR1_domain"/>
</dbReference>
<dbReference type="InterPro" id="IPR027485">
    <property type="entry name" value="AMMECR1_N"/>
</dbReference>
<accession>A0A382AC92</accession>
<dbReference type="Gene3D" id="3.30.1490.150">
    <property type="entry name" value="Hypothetical protein ph0010, domain 2"/>
    <property type="match status" value="1"/>
</dbReference>
<dbReference type="SUPFAM" id="SSF143447">
    <property type="entry name" value="AMMECR1-like"/>
    <property type="match status" value="1"/>
</dbReference>
<dbReference type="NCBIfam" id="TIGR00296">
    <property type="entry name" value="TIGR00296 family protein"/>
    <property type="match status" value="1"/>
</dbReference>
<gene>
    <name evidence="2" type="ORF">METZ01_LOCUS152032</name>
</gene>
<dbReference type="AlphaFoldDB" id="A0A382AC92"/>
<dbReference type="NCBIfam" id="TIGR04335">
    <property type="entry name" value="AmmeMemoSam_A"/>
    <property type="match status" value="1"/>
</dbReference>
<sequence length="188" mass="21015">MNTQLSAQFRLKLLRVARQSLENFLENGERIQFPTEIPVLLEKRAVFVTLRNRGNGDLRGCIGQSKPRYPLIEAVAKTAISSAVDDARFPCLTLDELPDLFIEINVLSPLAPSKPENVEIGKHGLMINKGSKGALFLPEVAVSNGWNLHTFLDELCRKADLPGGSWHDHEAELYVFESEAWGENEFLS</sequence>
<dbReference type="PANTHER" id="PTHR13016:SF0">
    <property type="entry name" value="AMME SYNDROME CANDIDATE GENE 1 PROTEIN"/>
    <property type="match status" value="1"/>
</dbReference>
<evidence type="ECO:0000259" key="1">
    <source>
        <dbReference type="PROSITE" id="PS51112"/>
    </source>
</evidence>
<dbReference type="Pfam" id="PF01871">
    <property type="entry name" value="AMMECR1"/>
    <property type="match status" value="1"/>
</dbReference>
<dbReference type="InterPro" id="IPR023473">
    <property type="entry name" value="AMMECR1"/>
</dbReference>
<protein>
    <recommendedName>
        <fullName evidence="1">AMMECR1 domain-containing protein</fullName>
    </recommendedName>
</protein>